<dbReference type="Proteomes" id="UP000186110">
    <property type="component" value="Chromosome"/>
</dbReference>
<name>A0A1P8K7K1_9BURK</name>
<gene>
    <name evidence="2" type="ORF">RS694_05170</name>
</gene>
<dbReference type="SUPFAM" id="SSF50630">
    <property type="entry name" value="Acid proteases"/>
    <property type="match status" value="1"/>
</dbReference>
<dbReference type="InterPro" id="IPR021109">
    <property type="entry name" value="Peptidase_aspartic_dom_sf"/>
</dbReference>
<dbReference type="InterPro" id="IPR001969">
    <property type="entry name" value="Aspartic_peptidase_AS"/>
</dbReference>
<feature type="signal peptide" evidence="1">
    <location>
        <begin position="1"/>
        <end position="20"/>
    </location>
</feature>
<organism evidence="2 3">
    <name type="scientific">Rhodoferax saidenbachensis</name>
    <dbReference type="NCBI Taxonomy" id="1484693"/>
    <lineage>
        <taxon>Bacteria</taxon>
        <taxon>Pseudomonadati</taxon>
        <taxon>Pseudomonadota</taxon>
        <taxon>Betaproteobacteria</taxon>
        <taxon>Burkholderiales</taxon>
        <taxon>Comamonadaceae</taxon>
        <taxon>Rhodoferax</taxon>
    </lineage>
</organism>
<reference evidence="2 3" key="1">
    <citation type="submission" date="2017-01" db="EMBL/GenBank/DDBJ databases">
        <authorList>
            <person name="Mah S.A."/>
            <person name="Swanson W.J."/>
            <person name="Moy G.W."/>
            <person name="Vacquier V.D."/>
        </authorList>
    </citation>
    <scope>NUCLEOTIDE SEQUENCE [LARGE SCALE GENOMIC DNA]</scope>
    <source>
        <strain evidence="2 3">DSM 22694</strain>
    </source>
</reference>
<dbReference type="RefSeq" id="WP_051391697.1">
    <property type="nucleotide sequence ID" value="NZ_CP019239.1"/>
</dbReference>
<dbReference type="KEGG" id="rsb:RS694_05170"/>
<proteinExistence type="predicted"/>
<sequence length="215" mass="22316">MFLRPLAFTALLFLLQTGQAQTVALSGMMGGKALVIVDGSAPKSVAPGETWRGVKIVSTQGEEAVVEIAGKKHTLRVGDAPASVGGGGTGGTGGTTVVLTAGSGGHFFTQGQINGRSVQLVVDTGASVVSLSVPDAERIGLNYQGGQRIQMSTANGVIPGWRMKLASVRVGDVVVYDVDAVVSSGAMPYVLLGNSFLSRFQMTRTNDQMVLEKRY</sequence>
<dbReference type="STRING" id="1484693.RS694_05170"/>
<keyword evidence="3" id="KW-1185">Reference proteome</keyword>
<dbReference type="EMBL" id="CP019239">
    <property type="protein sequence ID" value="APW41988.1"/>
    <property type="molecule type" value="Genomic_DNA"/>
</dbReference>
<dbReference type="PROSITE" id="PS00141">
    <property type="entry name" value="ASP_PROTEASE"/>
    <property type="match status" value="1"/>
</dbReference>
<protein>
    <submittedName>
        <fullName evidence="2">Peptidase A2</fullName>
    </submittedName>
</protein>
<dbReference type="NCBIfam" id="TIGR02281">
    <property type="entry name" value="clan_AA_DTGA"/>
    <property type="match status" value="1"/>
</dbReference>
<dbReference type="AlphaFoldDB" id="A0A1P8K7K1"/>
<feature type="chain" id="PRO_5010311826" evidence="1">
    <location>
        <begin position="21"/>
        <end position="215"/>
    </location>
</feature>
<evidence type="ECO:0000313" key="2">
    <source>
        <dbReference type="EMBL" id="APW41988.1"/>
    </source>
</evidence>
<dbReference type="eggNOG" id="COG3577">
    <property type="taxonomic scope" value="Bacteria"/>
</dbReference>
<dbReference type="InterPro" id="IPR034122">
    <property type="entry name" value="Retropepsin-like_bacterial"/>
</dbReference>
<accession>A0A1P8K7K1</accession>
<keyword evidence="1" id="KW-0732">Signal</keyword>
<dbReference type="Pfam" id="PF13975">
    <property type="entry name" value="gag-asp_proteas"/>
    <property type="match status" value="1"/>
</dbReference>
<dbReference type="GO" id="GO:0006508">
    <property type="term" value="P:proteolysis"/>
    <property type="evidence" value="ECO:0007669"/>
    <property type="project" value="InterPro"/>
</dbReference>
<evidence type="ECO:0000256" key="1">
    <source>
        <dbReference type="SAM" id="SignalP"/>
    </source>
</evidence>
<dbReference type="InterPro" id="IPR011969">
    <property type="entry name" value="Clan_AA_Asp_peptidase_C"/>
</dbReference>
<dbReference type="GO" id="GO:0004190">
    <property type="term" value="F:aspartic-type endopeptidase activity"/>
    <property type="evidence" value="ECO:0007669"/>
    <property type="project" value="InterPro"/>
</dbReference>
<evidence type="ECO:0000313" key="3">
    <source>
        <dbReference type="Proteomes" id="UP000186110"/>
    </source>
</evidence>
<dbReference type="CDD" id="cd05483">
    <property type="entry name" value="retropepsin_like_bacteria"/>
    <property type="match status" value="1"/>
</dbReference>
<dbReference type="Gene3D" id="2.40.70.10">
    <property type="entry name" value="Acid Proteases"/>
    <property type="match status" value="1"/>
</dbReference>